<proteinExistence type="predicted"/>
<keyword evidence="5" id="KW-1185">Reference proteome</keyword>
<feature type="region of interest" description="Disordered" evidence="1">
    <location>
        <begin position="869"/>
        <end position="890"/>
    </location>
</feature>
<keyword evidence="2" id="KW-0812">Transmembrane</keyword>
<name>A0A0B7NPD4_9FUNG</name>
<evidence type="ECO:0000313" key="4">
    <source>
        <dbReference type="EMBL" id="CEP17228.1"/>
    </source>
</evidence>
<dbReference type="OrthoDB" id="2217076at2759"/>
<dbReference type="EMBL" id="LN733620">
    <property type="protein sequence ID" value="CEP17228.1"/>
    <property type="molecule type" value="Genomic_DNA"/>
</dbReference>
<evidence type="ECO:0000313" key="5">
    <source>
        <dbReference type="Proteomes" id="UP000054107"/>
    </source>
</evidence>
<dbReference type="SUPFAM" id="SSF117281">
    <property type="entry name" value="Kelch motif"/>
    <property type="match status" value="1"/>
</dbReference>
<keyword evidence="3" id="KW-0732">Signal</keyword>
<gene>
    <name evidence="4" type="primary">PARPA_11522.1 scaffold 44147</name>
</gene>
<feature type="transmembrane region" description="Helical" evidence="2">
    <location>
        <begin position="408"/>
        <end position="428"/>
    </location>
</feature>
<feature type="chain" id="PRO_5002121591" evidence="3">
    <location>
        <begin position="22"/>
        <end position="948"/>
    </location>
</feature>
<feature type="transmembrane region" description="Helical" evidence="2">
    <location>
        <begin position="462"/>
        <end position="481"/>
    </location>
</feature>
<organism evidence="4 5">
    <name type="scientific">Parasitella parasitica</name>
    <dbReference type="NCBI Taxonomy" id="35722"/>
    <lineage>
        <taxon>Eukaryota</taxon>
        <taxon>Fungi</taxon>
        <taxon>Fungi incertae sedis</taxon>
        <taxon>Mucoromycota</taxon>
        <taxon>Mucoromycotina</taxon>
        <taxon>Mucoromycetes</taxon>
        <taxon>Mucorales</taxon>
        <taxon>Mucorineae</taxon>
        <taxon>Mucoraceae</taxon>
        <taxon>Parasitella</taxon>
    </lineage>
</organism>
<dbReference type="STRING" id="35722.A0A0B7NPD4"/>
<dbReference type="InterPro" id="IPR015915">
    <property type="entry name" value="Kelch-typ_b-propeller"/>
</dbReference>
<evidence type="ECO:0000256" key="3">
    <source>
        <dbReference type="SAM" id="SignalP"/>
    </source>
</evidence>
<protein>
    <submittedName>
        <fullName evidence="4">Uncharacterized protein</fullName>
    </submittedName>
</protein>
<keyword evidence="2" id="KW-1133">Transmembrane helix</keyword>
<dbReference type="Gene3D" id="2.120.10.80">
    <property type="entry name" value="Kelch-type beta propeller"/>
    <property type="match status" value="2"/>
</dbReference>
<dbReference type="Proteomes" id="UP000054107">
    <property type="component" value="Unassembled WGS sequence"/>
</dbReference>
<reference evidence="4 5" key="1">
    <citation type="submission" date="2014-09" db="EMBL/GenBank/DDBJ databases">
        <authorList>
            <person name="Ellenberger Sabrina"/>
        </authorList>
    </citation>
    <scope>NUCLEOTIDE SEQUENCE [LARGE SCALE GENOMIC DNA]</scope>
    <source>
        <strain evidence="4 5">CBS 412.66</strain>
    </source>
</reference>
<feature type="signal peptide" evidence="3">
    <location>
        <begin position="1"/>
        <end position="21"/>
    </location>
</feature>
<evidence type="ECO:0000256" key="2">
    <source>
        <dbReference type="SAM" id="Phobius"/>
    </source>
</evidence>
<feature type="region of interest" description="Disordered" evidence="1">
    <location>
        <begin position="911"/>
        <end position="948"/>
    </location>
</feature>
<dbReference type="AlphaFoldDB" id="A0A0B7NPD4"/>
<sequence>MVSVVTFVILLYLSTFNIVSAYYGNIYYGDQSDIPPVGNPAAVAVQDTVYLFGGSLPNNDPNYAMTTLKFDSDQNLLVNTFESEPLDNRKRCRAFSLGDNKTIVAVNVEYPPLNVTRGHPFFNISAEDTQGNVTTLRTAGLSFYDIASHTWSSPQNNSYLPPFRGSPMAAISPENDAIYTMGGMYFLEDDNMLDIFRFDLKNVSSVVNLTAIHPNLKLDMVFGTAQMLPNGIIVIAFGMNNVRDLTLLNTTHVTLFDTRKNEIYNQPVSGVPPTPRFCLGSALGPDKSTIYYYGGGDQKTAFNPATGTAIPNLVALDTTTWTWIYPNVPGLAAVPYVFSALTLLENSKLITLGGSIGSVHSMDIGVIVNVPQSSAELQNSQMQWFTNNPEIDQAYLTKESRKELSQGAIAGIIIGVLVVVALIITLLWKRFPKVRRIGNYIQNEIIWQPRSGEPLWAETARLLVRFILFFLFLAFVVYSVYRAVESPIVTQEIRTPTNTVGSPDIRFCFDGFDYMDPNQNLSVSCAFRNGTDCSGQIIELDMNVYTPTYPDQLGDVTCFMFRSDPAYSFIDDKMSYSQTTSTKMLFTFQGPPRLSPNGTSDGSGAIYIDTYAPGYNPNVVAYNLTTGVTQSKLPPRKIREWELDEQGSNMLKSIILKPSVRTTASFAIVEKRELRRDDGWNLVGFSSNYDKSYDVENFFKDAPQNIELLESSVILAQLTLQPSAFTININNEQKVFTLLNAFAQVGGVLGLFIALQTILFGFRPQSPWGIVHRWSFGKLRVKLTDRLANYFDRMGTPVPLVNPVSRRLSTVFKNNAYSSVPGYSYADEEAYSQENRVHQVEERLQLMELLLKSYYLNDEVFRSLDQAVKRGNEERRRSSGGGADTRNIDDAVMMSGDDSIEVIELSNSAKAAAENDSTVAINRQTSYGASPQQRSIYQPNLAPNETNP</sequence>
<evidence type="ECO:0000256" key="1">
    <source>
        <dbReference type="SAM" id="MobiDB-lite"/>
    </source>
</evidence>
<accession>A0A0B7NPD4</accession>
<keyword evidence="2" id="KW-0472">Membrane</keyword>